<sequence length="292" mass="34410">MDEVRDKGPAPFHINETYEDEEEYGSGDAIFATQQKRPATEEERREESEESPDPKRRRYYQIAGNEDIYETECSIERYVKRALRWHYFFIFSNDKIRSFLQRTLPELKENYARCDKYEGVMRGVTREWKHETLKRMKKFVGNTMREQKAKPGIGLACIDGHGHLCEYFSSTFSDDVFYSVFYWLREIIDLERSSELGRWYARAIFSNLAAKCKVYISKVEAGDDSAASLWNDILLSWAAQGTNEKLAGIGKEHFKERVEKVKKGKSKNTKEQEKQKKQKLQREFLALDRPMQ</sequence>
<name>A0A167UYW2_9EURO</name>
<evidence type="ECO:0000313" key="2">
    <source>
        <dbReference type="EMBL" id="KZZ86791.1"/>
    </source>
</evidence>
<dbReference type="OrthoDB" id="5425043at2759"/>
<reference evidence="2 3" key="1">
    <citation type="journal article" date="2016" name="Genome Biol. Evol.">
        <title>Divergent and convergent evolution of fungal pathogenicity.</title>
        <authorList>
            <person name="Shang Y."/>
            <person name="Xiao G."/>
            <person name="Zheng P."/>
            <person name="Cen K."/>
            <person name="Zhan S."/>
            <person name="Wang C."/>
        </authorList>
    </citation>
    <scope>NUCLEOTIDE SEQUENCE [LARGE SCALE GENOMIC DNA]</scope>
    <source>
        <strain evidence="2 3">ARSEF 7405</strain>
    </source>
</reference>
<dbReference type="EMBL" id="AZGZ01000047">
    <property type="protein sequence ID" value="KZZ86791.1"/>
    <property type="molecule type" value="Genomic_DNA"/>
</dbReference>
<proteinExistence type="predicted"/>
<comment type="caution">
    <text evidence="2">The sequence shown here is derived from an EMBL/GenBank/DDBJ whole genome shotgun (WGS) entry which is preliminary data.</text>
</comment>
<accession>A0A167UYW2</accession>
<feature type="region of interest" description="Disordered" evidence="1">
    <location>
        <begin position="1"/>
        <end position="57"/>
    </location>
</feature>
<feature type="compositionally biased region" description="Basic and acidic residues" evidence="1">
    <location>
        <begin position="38"/>
        <end position="47"/>
    </location>
</feature>
<dbReference type="Proteomes" id="UP000242877">
    <property type="component" value="Unassembled WGS sequence"/>
</dbReference>
<gene>
    <name evidence="2" type="ORF">AAP_06193</name>
</gene>
<feature type="region of interest" description="Disordered" evidence="1">
    <location>
        <begin position="259"/>
        <end position="279"/>
    </location>
</feature>
<keyword evidence="3" id="KW-1185">Reference proteome</keyword>
<organism evidence="2 3">
    <name type="scientific">Ascosphaera apis ARSEF 7405</name>
    <dbReference type="NCBI Taxonomy" id="392613"/>
    <lineage>
        <taxon>Eukaryota</taxon>
        <taxon>Fungi</taxon>
        <taxon>Dikarya</taxon>
        <taxon>Ascomycota</taxon>
        <taxon>Pezizomycotina</taxon>
        <taxon>Eurotiomycetes</taxon>
        <taxon>Eurotiomycetidae</taxon>
        <taxon>Onygenales</taxon>
        <taxon>Ascosphaeraceae</taxon>
        <taxon>Ascosphaera</taxon>
    </lineage>
</organism>
<dbReference type="VEuPathDB" id="FungiDB:AAP_06193"/>
<evidence type="ECO:0000313" key="3">
    <source>
        <dbReference type="Proteomes" id="UP000242877"/>
    </source>
</evidence>
<protein>
    <submittedName>
        <fullName evidence="2">Uncharacterized protein</fullName>
    </submittedName>
</protein>
<feature type="compositionally biased region" description="Basic and acidic residues" evidence="1">
    <location>
        <begin position="268"/>
        <end position="279"/>
    </location>
</feature>
<dbReference type="AlphaFoldDB" id="A0A167UYW2"/>
<evidence type="ECO:0000256" key="1">
    <source>
        <dbReference type="SAM" id="MobiDB-lite"/>
    </source>
</evidence>